<dbReference type="AlphaFoldDB" id="A0A0G0PT18"/>
<evidence type="ECO:0000313" key="2">
    <source>
        <dbReference type="Proteomes" id="UP000034137"/>
    </source>
</evidence>
<organism evidence="1 2">
    <name type="scientific">Candidatus Falkowbacteria bacterium GW2011_GWF2_39_8</name>
    <dbReference type="NCBI Taxonomy" id="1618642"/>
    <lineage>
        <taxon>Bacteria</taxon>
        <taxon>Candidatus Falkowiibacteriota</taxon>
    </lineage>
</organism>
<gene>
    <name evidence="1" type="ORF">UT64_C0076G0007</name>
</gene>
<protein>
    <submittedName>
        <fullName evidence="1">Uncharacterized protein</fullName>
    </submittedName>
</protein>
<dbReference type="EMBL" id="LBXO01000076">
    <property type="protein sequence ID" value="KKR31063.1"/>
    <property type="molecule type" value="Genomic_DNA"/>
</dbReference>
<sequence>MAKTQKRNRFDNFREEMLHAMHDVDPEVSVIIVCGRLNNSMDLKKARSVLAKPLKAGDLVGAITSAIHPRERN</sequence>
<reference evidence="1 2" key="1">
    <citation type="journal article" date="2015" name="Nature">
        <title>rRNA introns, odd ribosomes, and small enigmatic genomes across a large radiation of phyla.</title>
        <authorList>
            <person name="Brown C.T."/>
            <person name="Hug L.A."/>
            <person name="Thomas B.C."/>
            <person name="Sharon I."/>
            <person name="Castelle C.J."/>
            <person name="Singh A."/>
            <person name="Wilkins M.J."/>
            <person name="Williams K.H."/>
            <person name="Banfield J.F."/>
        </authorList>
    </citation>
    <scope>NUCLEOTIDE SEQUENCE [LARGE SCALE GENOMIC DNA]</scope>
</reference>
<accession>A0A0G0PT18</accession>
<comment type="caution">
    <text evidence="1">The sequence shown here is derived from an EMBL/GenBank/DDBJ whole genome shotgun (WGS) entry which is preliminary data.</text>
</comment>
<proteinExistence type="predicted"/>
<dbReference type="Proteomes" id="UP000034137">
    <property type="component" value="Unassembled WGS sequence"/>
</dbReference>
<name>A0A0G0PT18_9BACT</name>
<evidence type="ECO:0000313" key="1">
    <source>
        <dbReference type="EMBL" id="KKR31063.1"/>
    </source>
</evidence>